<accession>A0A371HFB9</accession>
<comment type="caution">
    <text evidence="1">The sequence shown here is derived from an EMBL/GenBank/DDBJ whole genome shotgun (WGS) entry which is preliminary data.</text>
</comment>
<reference evidence="1" key="1">
    <citation type="submission" date="2018-05" db="EMBL/GenBank/DDBJ databases">
        <title>Draft genome of Mucuna pruriens seed.</title>
        <authorList>
            <person name="Nnadi N.E."/>
            <person name="Vos R."/>
            <person name="Hasami M.H."/>
            <person name="Devisetty U.K."/>
            <person name="Aguiy J.C."/>
        </authorList>
    </citation>
    <scope>NUCLEOTIDE SEQUENCE [LARGE SCALE GENOMIC DNA]</scope>
    <source>
        <strain evidence="1">JCA_2017</strain>
    </source>
</reference>
<evidence type="ECO:0000313" key="1">
    <source>
        <dbReference type="EMBL" id="RDY01480.1"/>
    </source>
</evidence>
<protein>
    <recommendedName>
        <fullName evidence="3">Aspartic peptidase DDI1-type domain-containing protein</fullName>
    </recommendedName>
</protein>
<name>A0A371HFB9_MUCPR</name>
<evidence type="ECO:0008006" key="3">
    <source>
        <dbReference type="Google" id="ProtNLM"/>
    </source>
</evidence>
<keyword evidence="2" id="KW-1185">Reference proteome</keyword>
<dbReference type="InterPro" id="IPR021109">
    <property type="entry name" value="Peptidase_aspartic_dom_sf"/>
</dbReference>
<gene>
    <name evidence="1" type="ORF">CR513_15181</name>
</gene>
<dbReference type="Proteomes" id="UP000257109">
    <property type="component" value="Unassembled WGS sequence"/>
</dbReference>
<dbReference type="PANTHER" id="PTHR33067:SF9">
    <property type="entry name" value="RNA-DIRECTED DNA POLYMERASE"/>
    <property type="match status" value="1"/>
</dbReference>
<evidence type="ECO:0000313" key="2">
    <source>
        <dbReference type="Proteomes" id="UP000257109"/>
    </source>
</evidence>
<dbReference type="OrthoDB" id="778454at2759"/>
<dbReference type="PANTHER" id="PTHR33067">
    <property type="entry name" value="RNA-DIRECTED DNA POLYMERASE-RELATED"/>
    <property type="match status" value="1"/>
</dbReference>
<proteinExistence type="predicted"/>
<dbReference type="Gene3D" id="2.40.70.10">
    <property type="entry name" value="Acid Proteases"/>
    <property type="match status" value="1"/>
</dbReference>
<sequence length="143" mass="15904">MHKRKKLKGEVEMGVVLALIKHEDVTTGSQQVLPKKFRDLDIFSIPCTIGNCTFADAMMDLGASINVMPSSIYKSLNFSDLKPMRMIIYVMQPLGILEDVLIQDEAFGKGSTLILGRLFLMIARTKIDVHPGTISMEFGDNLV</sequence>
<dbReference type="EMBL" id="QJKJ01002757">
    <property type="protein sequence ID" value="RDY01480.1"/>
    <property type="molecule type" value="Genomic_DNA"/>
</dbReference>
<dbReference type="AlphaFoldDB" id="A0A371HFB9"/>
<feature type="non-terminal residue" evidence="1">
    <location>
        <position position="1"/>
    </location>
</feature>
<organism evidence="1 2">
    <name type="scientific">Mucuna pruriens</name>
    <name type="common">Velvet bean</name>
    <name type="synonym">Dolichos pruriens</name>
    <dbReference type="NCBI Taxonomy" id="157652"/>
    <lineage>
        <taxon>Eukaryota</taxon>
        <taxon>Viridiplantae</taxon>
        <taxon>Streptophyta</taxon>
        <taxon>Embryophyta</taxon>
        <taxon>Tracheophyta</taxon>
        <taxon>Spermatophyta</taxon>
        <taxon>Magnoliopsida</taxon>
        <taxon>eudicotyledons</taxon>
        <taxon>Gunneridae</taxon>
        <taxon>Pentapetalae</taxon>
        <taxon>rosids</taxon>
        <taxon>fabids</taxon>
        <taxon>Fabales</taxon>
        <taxon>Fabaceae</taxon>
        <taxon>Papilionoideae</taxon>
        <taxon>50 kb inversion clade</taxon>
        <taxon>NPAAA clade</taxon>
        <taxon>indigoferoid/millettioid clade</taxon>
        <taxon>Phaseoleae</taxon>
        <taxon>Mucuna</taxon>
    </lineage>
</organism>